<dbReference type="Pfam" id="PF13155">
    <property type="entry name" value="Toprim_2"/>
    <property type="match status" value="1"/>
</dbReference>
<protein>
    <recommendedName>
        <fullName evidence="2">DUF3991 domain-containing protein</fullName>
    </recommendedName>
</protein>
<dbReference type="Gene3D" id="3.40.1360.10">
    <property type="match status" value="1"/>
</dbReference>
<dbReference type="AlphaFoldDB" id="A0A822VBZ7"/>
<comment type="caution">
    <text evidence="3">The sequence shown here is derived from an EMBL/GenBank/DDBJ whole genome shotgun (WGS) entry which is preliminary data.</text>
</comment>
<feature type="compositionally biased region" description="Basic residues" evidence="1">
    <location>
        <begin position="367"/>
        <end position="382"/>
    </location>
</feature>
<feature type="domain" description="DUF3991" evidence="2">
    <location>
        <begin position="199"/>
        <end position="268"/>
    </location>
</feature>
<gene>
    <name evidence="3" type="ORF">AGR4A_pAt30145</name>
</gene>
<feature type="region of interest" description="Disordered" evidence="1">
    <location>
        <begin position="360"/>
        <end position="382"/>
    </location>
</feature>
<evidence type="ECO:0000313" key="4">
    <source>
        <dbReference type="Proteomes" id="UP000192074"/>
    </source>
</evidence>
<dbReference type="EMBL" id="FCNL01000042">
    <property type="protein sequence ID" value="CVI25330.1"/>
    <property type="molecule type" value="Genomic_DNA"/>
</dbReference>
<sequence length="382" mass="42717">MNMTPLPMDRLIEPITPSGECVPLALMRAQGRLRRSLSRQICTLRTAPLRASIFAAWALTVRTVRKAKGSDMEKKDIEELRTRVGCAAVLEIEGFSIDMKESTRRAVKFRRDDDIIIVIHDDRGWFDARSDAKGDVFALAGYLHGIGFAESLAVVGDLVAFQPTTPTWEKPLHKTQTVALIADRWNHRKRPWRASATWRYLHQCRALPWKVISAAIDADVLREGPYGSMWAKHVDEVGTVIGWEERGPEWRGFSTGGAKALFRFGMNDARRICVTEAAIDALSLAAIEQIRPDTLYVSTGGGWSPLTAQALETLASGEGAWLVAATDNNVQGEVFADRLRQMADSAGCDFSRLRPEAEDWNEELKRRRERGKLPHTRTAHQG</sequence>
<reference evidence="3 4" key="1">
    <citation type="submission" date="2016-01" db="EMBL/GenBank/DDBJ databases">
        <authorList>
            <person name="Regsiter A."/>
            <person name="william w."/>
        </authorList>
    </citation>
    <scope>NUCLEOTIDE SEQUENCE [LARGE SCALE GENOMIC DNA]</scope>
    <source>
        <strain evidence="3 4">B6</strain>
    </source>
</reference>
<evidence type="ECO:0000259" key="2">
    <source>
        <dbReference type="Pfam" id="PF13154"/>
    </source>
</evidence>
<dbReference type="InterPro" id="IPR025054">
    <property type="entry name" value="DUF3991"/>
</dbReference>
<accession>A0A822VBZ7</accession>
<dbReference type="Proteomes" id="UP000192074">
    <property type="component" value="Unassembled WGS sequence"/>
</dbReference>
<evidence type="ECO:0000313" key="3">
    <source>
        <dbReference type="EMBL" id="CVI25330.1"/>
    </source>
</evidence>
<proteinExistence type="predicted"/>
<dbReference type="Pfam" id="PF13154">
    <property type="entry name" value="DUF3991"/>
    <property type="match status" value="1"/>
</dbReference>
<evidence type="ECO:0000256" key="1">
    <source>
        <dbReference type="SAM" id="MobiDB-lite"/>
    </source>
</evidence>
<organism evidence="3 4">
    <name type="scientific">Agrobacterium tumefaciens str. B6</name>
    <dbReference type="NCBI Taxonomy" id="1183423"/>
    <lineage>
        <taxon>Bacteria</taxon>
        <taxon>Pseudomonadati</taxon>
        <taxon>Pseudomonadota</taxon>
        <taxon>Alphaproteobacteria</taxon>
        <taxon>Hyphomicrobiales</taxon>
        <taxon>Rhizobiaceae</taxon>
        <taxon>Rhizobium/Agrobacterium group</taxon>
        <taxon>Agrobacterium</taxon>
        <taxon>Agrobacterium tumefaciens complex</taxon>
    </lineage>
</organism>
<dbReference type="SUPFAM" id="SSF56731">
    <property type="entry name" value="DNA primase core"/>
    <property type="match status" value="1"/>
</dbReference>
<name>A0A822VBZ7_AGRTU</name>